<dbReference type="FunCoup" id="A0A482XVD7">
    <property type="interactions" value="98"/>
</dbReference>
<feature type="region of interest" description="Disordered" evidence="9">
    <location>
        <begin position="1"/>
        <end position="113"/>
    </location>
</feature>
<dbReference type="SUPFAM" id="SSF46689">
    <property type="entry name" value="Homeodomain-like"/>
    <property type="match status" value="1"/>
</dbReference>
<feature type="coiled-coil region" evidence="8">
    <location>
        <begin position="396"/>
        <end position="423"/>
    </location>
</feature>
<evidence type="ECO:0000256" key="4">
    <source>
        <dbReference type="ARBA" id="ARBA00023155"/>
    </source>
</evidence>
<evidence type="ECO:0000256" key="8">
    <source>
        <dbReference type="SAM" id="Coils"/>
    </source>
</evidence>
<dbReference type="FunFam" id="1.10.10.60:FF:000098">
    <property type="entry name" value="Transcription factor LBX1"/>
    <property type="match status" value="1"/>
</dbReference>
<feature type="compositionally biased region" description="Acidic residues" evidence="9">
    <location>
        <begin position="49"/>
        <end position="60"/>
    </location>
</feature>
<keyword evidence="3 6" id="KW-0238">DNA-binding</keyword>
<evidence type="ECO:0000256" key="6">
    <source>
        <dbReference type="PROSITE-ProRule" id="PRU00108"/>
    </source>
</evidence>
<dbReference type="PROSITE" id="PS00027">
    <property type="entry name" value="HOMEOBOX_1"/>
    <property type="match status" value="1"/>
</dbReference>
<comment type="subcellular location">
    <subcellularLocation>
        <location evidence="1 6 7">Nucleus</location>
    </subcellularLocation>
</comment>
<protein>
    <recommendedName>
        <fullName evidence="10">Homeobox domain-containing protein</fullName>
    </recommendedName>
</protein>
<evidence type="ECO:0000256" key="5">
    <source>
        <dbReference type="ARBA" id="ARBA00023242"/>
    </source>
</evidence>
<dbReference type="InterPro" id="IPR017970">
    <property type="entry name" value="Homeobox_CS"/>
</dbReference>
<keyword evidence="5 6" id="KW-0539">Nucleus</keyword>
<feature type="compositionally biased region" description="Polar residues" evidence="9">
    <location>
        <begin position="329"/>
        <end position="343"/>
    </location>
</feature>
<evidence type="ECO:0000256" key="3">
    <source>
        <dbReference type="ARBA" id="ARBA00023125"/>
    </source>
</evidence>
<feature type="compositionally biased region" description="Basic residues" evidence="9">
    <location>
        <begin position="291"/>
        <end position="303"/>
    </location>
</feature>
<keyword evidence="4 6" id="KW-0371">Homeobox</keyword>
<keyword evidence="2" id="KW-0217">Developmental protein</keyword>
<reference evidence="11 12" key="1">
    <citation type="journal article" date="2017" name="Gigascience">
        <title>Genome sequence of the small brown planthopper, Laodelphax striatellus.</title>
        <authorList>
            <person name="Zhu J."/>
            <person name="Jiang F."/>
            <person name="Wang X."/>
            <person name="Yang P."/>
            <person name="Bao Y."/>
            <person name="Zhao W."/>
            <person name="Wang W."/>
            <person name="Lu H."/>
            <person name="Wang Q."/>
            <person name="Cui N."/>
            <person name="Li J."/>
            <person name="Chen X."/>
            <person name="Luo L."/>
            <person name="Yu J."/>
            <person name="Kang L."/>
            <person name="Cui F."/>
        </authorList>
    </citation>
    <scope>NUCLEOTIDE SEQUENCE [LARGE SCALE GENOMIC DNA]</scope>
    <source>
        <strain evidence="11">Lst14</strain>
    </source>
</reference>
<name>A0A482XVD7_LAOST</name>
<dbReference type="Proteomes" id="UP000291343">
    <property type="component" value="Unassembled WGS sequence"/>
</dbReference>
<dbReference type="InterPro" id="IPR001356">
    <property type="entry name" value="HD"/>
</dbReference>
<feature type="region of interest" description="Disordered" evidence="9">
    <location>
        <begin position="325"/>
        <end position="356"/>
    </location>
</feature>
<proteinExistence type="predicted"/>
<dbReference type="Gene3D" id="1.10.10.60">
    <property type="entry name" value="Homeodomain-like"/>
    <property type="match status" value="1"/>
</dbReference>
<dbReference type="PANTHER" id="PTHR24336">
    <property type="entry name" value="TRANSCRIPTION FACTOR LBX"/>
    <property type="match status" value="1"/>
</dbReference>
<dbReference type="GO" id="GO:0000981">
    <property type="term" value="F:DNA-binding transcription factor activity, RNA polymerase II-specific"/>
    <property type="evidence" value="ECO:0007669"/>
    <property type="project" value="InterPro"/>
</dbReference>
<dbReference type="PROSITE" id="PS50071">
    <property type="entry name" value="HOMEOBOX_2"/>
    <property type="match status" value="1"/>
</dbReference>
<dbReference type="OrthoDB" id="6159439at2759"/>
<keyword evidence="8" id="KW-0175">Coiled coil</keyword>
<dbReference type="Pfam" id="PF00046">
    <property type="entry name" value="Homeodomain"/>
    <property type="match status" value="1"/>
</dbReference>
<dbReference type="InterPro" id="IPR000047">
    <property type="entry name" value="HTH_motif"/>
</dbReference>
<dbReference type="SMART" id="SM00389">
    <property type="entry name" value="HOX"/>
    <property type="match status" value="1"/>
</dbReference>
<evidence type="ECO:0000259" key="10">
    <source>
        <dbReference type="PROSITE" id="PS50071"/>
    </source>
</evidence>
<dbReference type="InParanoid" id="A0A482XVD7"/>
<dbReference type="GO" id="GO:1990837">
    <property type="term" value="F:sequence-specific double-stranded DNA binding"/>
    <property type="evidence" value="ECO:0007669"/>
    <property type="project" value="TreeGrafter"/>
</dbReference>
<evidence type="ECO:0000256" key="2">
    <source>
        <dbReference type="ARBA" id="ARBA00022473"/>
    </source>
</evidence>
<feature type="DNA-binding region" description="Homeobox" evidence="6">
    <location>
        <begin position="351"/>
        <end position="410"/>
    </location>
</feature>
<dbReference type="InterPro" id="IPR009057">
    <property type="entry name" value="Homeodomain-like_sf"/>
</dbReference>
<dbReference type="AlphaFoldDB" id="A0A482XVD7"/>
<evidence type="ECO:0000313" key="11">
    <source>
        <dbReference type="EMBL" id="RZF49158.1"/>
    </source>
</evidence>
<sequence>MATGVVTEEESTSYESKRCLQKKRMKSGGGVSLRNGLDEMQECCSQESLGEEEEEDDEEISVGCPSPVPADDGASSDGGRTSMSSGSTTVDCRTRRSCDSEEENDRPEDDYFKPLKRLKMMKIDKVSYSIGGSKAKISSARRPRGREERAAVVPVPVVAAAAAAAGAAAGCSVRRQSVPDEGSTPASGVKSFSILDILNHRPSRETSGGAAGSIPKIVRPWDYGADSCPPQSLSHHHHHHPHHLQVRPKSADFCGSSTCSSGRSSTAGSDCCTSPDILNCSLAARQPPPHPHPHAHASSRSKASKSADNSPLDALYQMTSKTFEELNGESGSDGQANHLNLFNSRQQPKKKRKSRTAFTNTQIFELEKRFLYQKYLSPADRDEIAAQLGLSNAQVITWFQNRRAKMKRDMEELKKDVESAKVLATHQTFLENVQNLGILKKKSVVTSDEKGMTVMIEK</sequence>
<dbReference type="EMBL" id="QKKF02000377">
    <property type="protein sequence ID" value="RZF49158.1"/>
    <property type="molecule type" value="Genomic_DNA"/>
</dbReference>
<evidence type="ECO:0000256" key="7">
    <source>
        <dbReference type="RuleBase" id="RU000682"/>
    </source>
</evidence>
<dbReference type="InterPro" id="IPR051892">
    <property type="entry name" value="LBX_TF"/>
</dbReference>
<dbReference type="PANTHER" id="PTHR24336:SF8">
    <property type="entry name" value="LADYBIRD EARLY-RELATED"/>
    <property type="match status" value="1"/>
</dbReference>
<accession>A0A482XVD7</accession>
<feature type="region of interest" description="Disordered" evidence="9">
    <location>
        <begin position="283"/>
        <end position="309"/>
    </location>
</feature>
<evidence type="ECO:0000256" key="9">
    <source>
        <dbReference type="SAM" id="MobiDB-lite"/>
    </source>
</evidence>
<organism evidence="11 12">
    <name type="scientific">Laodelphax striatellus</name>
    <name type="common">Small brown planthopper</name>
    <name type="synonym">Delphax striatella</name>
    <dbReference type="NCBI Taxonomy" id="195883"/>
    <lineage>
        <taxon>Eukaryota</taxon>
        <taxon>Metazoa</taxon>
        <taxon>Ecdysozoa</taxon>
        <taxon>Arthropoda</taxon>
        <taxon>Hexapoda</taxon>
        <taxon>Insecta</taxon>
        <taxon>Pterygota</taxon>
        <taxon>Neoptera</taxon>
        <taxon>Paraneoptera</taxon>
        <taxon>Hemiptera</taxon>
        <taxon>Auchenorrhyncha</taxon>
        <taxon>Fulgoroidea</taxon>
        <taxon>Delphacidae</taxon>
        <taxon>Criomorphinae</taxon>
        <taxon>Laodelphax</taxon>
    </lineage>
</organism>
<feature type="domain" description="Homeobox" evidence="10">
    <location>
        <begin position="349"/>
        <end position="409"/>
    </location>
</feature>
<feature type="compositionally biased region" description="Low complexity" evidence="9">
    <location>
        <begin position="75"/>
        <end position="89"/>
    </location>
</feature>
<evidence type="ECO:0000256" key="1">
    <source>
        <dbReference type="ARBA" id="ARBA00004123"/>
    </source>
</evidence>
<comment type="caution">
    <text evidence="11">The sequence shown here is derived from an EMBL/GenBank/DDBJ whole genome shotgun (WGS) entry which is preliminary data.</text>
</comment>
<dbReference type="GO" id="GO:0005634">
    <property type="term" value="C:nucleus"/>
    <property type="evidence" value="ECO:0007669"/>
    <property type="project" value="UniProtKB-SubCell"/>
</dbReference>
<dbReference type="CDD" id="cd00086">
    <property type="entry name" value="homeodomain"/>
    <property type="match status" value="1"/>
</dbReference>
<keyword evidence="12" id="KW-1185">Reference proteome</keyword>
<dbReference type="PRINTS" id="PR00031">
    <property type="entry name" value="HTHREPRESSR"/>
</dbReference>
<evidence type="ECO:0000313" key="12">
    <source>
        <dbReference type="Proteomes" id="UP000291343"/>
    </source>
</evidence>
<gene>
    <name evidence="11" type="ORF">LSTR_LSTR008444</name>
</gene>
<dbReference type="SMR" id="A0A482XVD7"/>